<evidence type="ECO:0000259" key="6">
    <source>
        <dbReference type="Pfam" id="PF08281"/>
    </source>
</evidence>
<dbReference type="GO" id="GO:0006352">
    <property type="term" value="P:DNA-templated transcription initiation"/>
    <property type="evidence" value="ECO:0007669"/>
    <property type="project" value="InterPro"/>
</dbReference>
<accession>A0A514CNF3</accession>
<dbReference type="Pfam" id="PF08281">
    <property type="entry name" value="Sigma70_r4_2"/>
    <property type="match status" value="1"/>
</dbReference>
<protein>
    <submittedName>
        <fullName evidence="7">Sigma-70 family RNA polymerase sigma factor</fullName>
    </submittedName>
</protein>
<keyword evidence="4" id="KW-0804">Transcription</keyword>
<dbReference type="NCBIfam" id="TIGR02937">
    <property type="entry name" value="sigma70-ECF"/>
    <property type="match status" value="1"/>
</dbReference>
<dbReference type="Proteomes" id="UP000316614">
    <property type="component" value="Chromosome"/>
</dbReference>
<evidence type="ECO:0000313" key="8">
    <source>
        <dbReference type="Proteomes" id="UP000316614"/>
    </source>
</evidence>
<evidence type="ECO:0000259" key="5">
    <source>
        <dbReference type="Pfam" id="PF04542"/>
    </source>
</evidence>
<dbReference type="GO" id="GO:0003677">
    <property type="term" value="F:DNA binding"/>
    <property type="evidence" value="ECO:0007669"/>
    <property type="project" value="InterPro"/>
</dbReference>
<dbReference type="InterPro" id="IPR007627">
    <property type="entry name" value="RNA_pol_sigma70_r2"/>
</dbReference>
<dbReference type="InterPro" id="IPR013325">
    <property type="entry name" value="RNA_pol_sigma_r2"/>
</dbReference>
<keyword evidence="3" id="KW-0731">Sigma factor</keyword>
<dbReference type="SUPFAM" id="SSF88659">
    <property type="entry name" value="Sigma3 and sigma4 domains of RNA polymerase sigma factors"/>
    <property type="match status" value="1"/>
</dbReference>
<dbReference type="GO" id="GO:0016987">
    <property type="term" value="F:sigma factor activity"/>
    <property type="evidence" value="ECO:0007669"/>
    <property type="project" value="UniProtKB-KW"/>
</dbReference>
<dbReference type="CDD" id="cd06171">
    <property type="entry name" value="Sigma70_r4"/>
    <property type="match status" value="1"/>
</dbReference>
<dbReference type="InterPro" id="IPR039425">
    <property type="entry name" value="RNA_pol_sigma-70-like"/>
</dbReference>
<dbReference type="AlphaFoldDB" id="A0A514CNF3"/>
<evidence type="ECO:0000256" key="2">
    <source>
        <dbReference type="ARBA" id="ARBA00023015"/>
    </source>
</evidence>
<dbReference type="InterPro" id="IPR013324">
    <property type="entry name" value="RNA_pol_sigma_r3/r4-like"/>
</dbReference>
<dbReference type="InterPro" id="IPR014284">
    <property type="entry name" value="RNA_pol_sigma-70_dom"/>
</dbReference>
<dbReference type="InterPro" id="IPR013249">
    <property type="entry name" value="RNA_pol_sigma70_r4_t2"/>
</dbReference>
<evidence type="ECO:0000313" key="7">
    <source>
        <dbReference type="EMBL" id="QDH81352.1"/>
    </source>
</evidence>
<dbReference type="RefSeq" id="WP_141616566.1">
    <property type="nucleotide sequence ID" value="NZ_CP041253.1"/>
</dbReference>
<evidence type="ECO:0000256" key="3">
    <source>
        <dbReference type="ARBA" id="ARBA00023082"/>
    </source>
</evidence>
<dbReference type="Gene3D" id="1.10.1740.10">
    <property type="match status" value="1"/>
</dbReference>
<dbReference type="InterPro" id="IPR036388">
    <property type="entry name" value="WH-like_DNA-bd_sf"/>
</dbReference>
<gene>
    <name evidence="7" type="ORF">FKX85_20885</name>
</gene>
<keyword evidence="2" id="KW-0805">Transcription regulation</keyword>
<dbReference type="SUPFAM" id="SSF88946">
    <property type="entry name" value="Sigma2 domain of RNA polymerase sigma factors"/>
    <property type="match status" value="1"/>
</dbReference>
<proteinExistence type="inferred from homology"/>
<feature type="domain" description="RNA polymerase sigma factor 70 region 4 type 2" evidence="6">
    <location>
        <begin position="136"/>
        <end position="188"/>
    </location>
</feature>
<dbReference type="Pfam" id="PF04542">
    <property type="entry name" value="Sigma70_r2"/>
    <property type="match status" value="1"/>
</dbReference>
<sequence length="197" mass="23399">MTISKNKVDKELNYSSLEDNQLIEQIVKNNDSKLFGILYDRYSNIVYNKCMSFVKSKDEAQDVTHDIFIKLFFQLKKFKGDAKFSSWLYSFTYNFCVNYIQRKYQKNKETFQSLDNLQNHPYDEIDDSEIFKMQAERLKTSLKTLDPNDKMILLMKYMDGMSLKEIQHSIGVGESAVKMRINRAKQRLLDIYKNIDQ</sequence>
<evidence type="ECO:0000256" key="4">
    <source>
        <dbReference type="ARBA" id="ARBA00023163"/>
    </source>
</evidence>
<reference evidence="7 8" key="1">
    <citation type="submission" date="2019-06" db="EMBL/GenBank/DDBJ databases">
        <title>Echinicola alkalisoli sp. nov. isolated from saline soil.</title>
        <authorList>
            <person name="Sun J.-Q."/>
            <person name="Xu L."/>
        </authorList>
    </citation>
    <scope>NUCLEOTIDE SEQUENCE [LARGE SCALE GENOMIC DNA]</scope>
    <source>
        <strain evidence="7 8">LN3S3</strain>
    </source>
</reference>
<dbReference type="PANTHER" id="PTHR43133:SF51">
    <property type="entry name" value="RNA POLYMERASE SIGMA FACTOR"/>
    <property type="match status" value="1"/>
</dbReference>
<name>A0A514CNF3_9BACT</name>
<organism evidence="7 8">
    <name type="scientific">Echinicola soli</name>
    <dbReference type="NCBI Taxonomy" id="2591634"/>
    <lineage>
        <taxon>Bacteria</taxon>
        <taxon>Pseudomonadati</taxon>
        <taxon>Bacteroidota</taxon>
        <taxon>Cytophagia</taxon>
        <taxon>Cytophagales</taxon>
        <taxon>Cyclobacteriaceae</taxon>
        <taxon>Echinicola</taxon>
    </lineage>
</organism>
<keyword evidence="8" id="KW-1185">Reference proteome</keyword>
<dbReference type="OrthoDB" id="1027298at2"/>
<evidence type="ECO:0000256" key="1">
    <source>
        <dbReference type="ARBA" id="ARBA00010641"/>
    </source>
</evidence>
<dbReference type="KEGG" id="echi:FKX85_20885"/>
<dbReference type="Gene3D" id="1.10.10.10">
    <property type="entry name" value="Winged helix-like DNA-binding domain superfamily/Winged helix DNA-binding domain"/>
    <property type="match status" value="1"/>
</dbReference>
<dbReference type="EMBL" id="CP041253">
    <property type="protein sequence ID" value="QDH81352.1"/>
    <property type="molecule type" value="Genomic_DNA"/>
</dbReference>
<feature type="domain" description="RNA polymerase sigma-70 region 2" evidence="5">
    <location>
        <begin position="38"/>
        <end position="103"/>
    </location>
</feature>
<comment type="similarity">
    <text evidence="1">Belongs to the sigma-70 factor family. ECF subfamily.</text>
</comment>
<dbReference type="PANTHER" id="PTHR43133">
    <property type="entry name" value="RNA POLYMERASE ECF-TYPE SIGMA FACTO"/>
    <property type="match status" value="1"/>
</dbReference>